<organism evidence="2">
    <name type="scientific">marine sediment metagenome</name>
    <dbReference type="NCBI Taxonomy" id="412755"/>
    <lineage>
        <taxon>unclassified sequences</taxon>
        <taxon>metagenomes</taxon>
        <taxon>ecological metagenomes</taxon>
    </lineage>
</organism>
<keyword evidence="1" id="KW-0472">Membrane</keyword>
<name>X1LX45_9ZZZZ</name>
<evidence type="ECO:0000313" key="2">
    <source>
        <dbReference type="EMBL" id="GAI06970.1"/>
    </source>
</evidence>
<dbReference type="EMBL" id="BARV01010022">
    <property type="protein sequence ID" value="GAI06970.1"/>
    <property type="molecule type" value="Genomic_DNA"/>
</dbReference>
<sequence>KAILDGKKLRAVWDAGIAKCDEWIAKLYNRPEIIWAEVIGALRHDKSGMIALGDQEAYVLPPRKVALSVPGLAGLAFLVYVLVTKGKPF</sequence>
<evidence type="ECO:0000256" key="1">
    <source>
        <dbReference type="SAM" id="Phobius"/>
    </source>
</evidence>
<reference evidence="2" key="1">
    <citation type="journal article" date="2014" name="Front. Microbiol.">
        <title>High frequency of phylogenetically diverse reductive dehalogenase-homologous genes in deep subseafloor sedimentary metagenomes.</title>
        <authorList>
            <person name="Kawai M."/>
            <person name="Futagami T."/>
            <person name="Toyoda A."/>
            <person name="Takaki Y."/>
            <person name="Nishi S."/>
            <person name="Hori S."/>
            <person name="Arai W."/>
            <person name="Tsubouchi T."/>
            <person name="Morono Y."/>
            <person name="Uchiyama I."/>
            <person name="Ito T."/>
            <person name="Fujiyama A."/>
            <person name="Inagaki F."/>
            <person name="Takami H."/>
        </authorList>
    </citation>
    <scope>NUCLEOTIDE SEQUENCE</scope>
    <source>
        <strain evidence="2">Expedition CK06-06</strain>
    </source>
</reference>
<feature type="non-terminal residue" evidence="2">
    <location>
        <position position="1"/>
    </location>
</feature>
<protein>
    <submittedName>
        <fullName evidence="2">Uncharacterized protein</fullName>
    </submittedName>
</protein>
<gene>
    <name evidence="2" type="ORF">S06H3_19553</name>
</gene>
<accession>X1LX45</accession>
<keyword evidence="1" id="KW-1133">Transmembrane helix</keyword>
<feature type="transmembrane region" description="Helical" evidence="1">
    <location>
        <begin position="65"/>
        <end position="83"/>
    </location>
</feature>
<proteinExistence type="predicted"/>
<comment type="caution">
    <text evidence="2">The sequence shown here is derived from an EMBL/GenBank/DDBJ whole genome shotgun (WGS) entry which is preliminary data.</text>
</comment>
<dbReference type="AlphaFoldDB" id="X1LX45"/>
<keyword evidence="1" id="KW-0812">Transmembrane</keyword>